<comment type="caution">
    <text evidence="2">The sequence shown here is derived from an EMBL/GenBank/DDBJ whole genome shotgun (WGS) entry which is preliminary data.</text>
</comment>
<dbReference type="Proteomes" id="UP000440367">
    <property type="component" value="Unassembled WGS sequence"/>
</dbReference>
<sequence length="189" mass="21990">MRARCVSSGEDLKSAMRSVQNSFDDSFLETLCETKWNKSKHDLTDEFIWDWIMKTVRNFKTNALSNIDELFQEQLVMSMNKTDIDARVMDYFHLCNTIVNTNGLTALFSEEDRAKKKCKVLLNCLPGELKTRVKNEIDFRLPVAKSSVSELFKVVSEKALEIDLEDKDPAKNKRHPQTQEQSRKWLHDP</sequence>
<dbReference type="AlphaFoldDB" id="A0A6A3S3N0"/>
<dbReference type="EMBL" id="QXGD01000782">
    <property type="protein sequence ID" value="KAE9224824.1"/>
    <property type="molecule type" value="Genomic_DNA"/>
</dbReference>
<protein>
    <submittedName>
        <fullName evidence="2">Uncharacterized protein</fullName>
    </submittedName>
</protein>
<evidence type="ECO:0000313" key="4">
    <source>
        <dbReference type="Proteomes" id="UP000440367"/>
    </source>
</evidence>
<evidence type="ECO:0000313" key="5">
    <source>
        <dbReference type="Proteomes" id="UP000441208"/>
    </source>
</evidence>
<gene>
    <name evidence="3" type="ORF">PF002_g14581</name>
    <name evidence="2" type="ORF">PF007_g12315</name>
</gene>
<evidence type="ECO:0000313" key="2">
    <source>
        <dbReference type="EMBL" id="KAE9109257.1"/>
    </source>
</evidence>
<evidence type="ECO:0000256" key="1">
    <source>
        <dbReference type="SAM" id="MobiDB-lite"/>
    </source>
</evidence>
<dbReference type="EMBL" id="QXFZ01000644">
    <property type="protein sequence ID" value="KAE9109257.1"/>
    <property type="molecule type" value="Genomic_DNA"/>
</dbReference>
<accession>A0A6A3S3N0</accession>
<proteinExistence type="predicted"/>
<feature type="region of interest" description="Disordered" evidence="1">
    <location>
        <begin position="165"/>
        <end position="189"/>
    </location>
</feature>
<name>A0A6A3S3N0_9STRA</name>
<reference evidence="4 5" key="1">
    <citation type="submission" date="2018-08" db="EMBL/GenBank/DDBJ databases">
        <title>Genomic investigation of the strawberry pathogen Phytophthora fragariae indicates pathogenicity is determined by transcriptional variation in three key races.</title>
        <authorList>
            <person name="Adams T.M."/>
            <person name="Armitage A.D."/>
            <person name="Sobczyk M.K."/>
            <person name="Bates H.J."/>
            <person name="Dunwell J.M."/>
            <person name="Nellist C.F."/>
            <person name="Harrison R.J."/>
        </authorList>
    </citation>
    <scope>NUCLEOTIDE SEQUENCE [LARGE SCALE GENOMIC DNA]</scope>
    <source>
        <strain evidence="3 4">BC-1</strain>
        <strain evidence="2 5">NOV-71</strain>
    </source>
</reference>
<organism evidence="2 5">
    <name type="scientific">Phytophthora fragariae</name>
    <dbReference type="NCBI Taxonomy" id="53985"/>
    <lineage>
        <taxon>Eukaryota</taxon>
        <taxon>Sar</taxon>
        <taxon>Stramenopiles</taxon>
        <taxon>Oomycota</taxon>
        <taxon>Peronosporomycetes</taxon>
        <taxon>Peronosporales</taxon>
        <taxon>Peronosporaceae</taxon>
        <taxon>Phytophthora</taxon>
    </lineage>
</organism>
<dbReference type="Proteomes" id="UP000441208">
    <property type="component" value="Unassembled WGS sequence"/>
</dbReference>
<evidence type="ECO:0000313" key="3">
    <source>
        <dbReference type="EMBL" id="KAE9224824.1"/>
    </source>
</evidence>